<sequence length="67" mass="7192">MVVPAELRQRAGLGEGSALIIIDTPSGLVVMTRDQARDHVRRQLEGADLVAQLLDDRRRAAAGEDAA</sequence>
<proteinExistence type="predicted"/>
<dbReference type="EMBL" id="BONK01000015">
    <property type="protein sequence ID" value="GIG23042.1"/>
    <property type="molecule type" value="Genomic_DNA"/>
</dbReference>
<keyword evidence="2" id="KW-1185">Reference proteome</keyword>
<protein>
    <recommendedName>
        <fullName evidence="3">AbrB/MazE/SpoVT family DNA-binding domain-containing protein</fullName>
    </recommendedName>
</protein>
<reference evidence="1" key="1">
    <citation type="submission" date="2021-01" db="EMBL/GenBank/DDBJ databases">
        <title>Whole genome shotgun sequence of Cellulomonas chitinilytica NBRC 110799.</title>
        <authorList>
            <person name="Komaki H."/>
            <person name="Tamura T."/>
        </authorList>
    </citation>
    <scope>NUCLEOTIDE SEQUENCE</scope>
    <source>
        <strain evidence="1">NBRC 110799</strain>
    </source>
</reference>
<evidence type="ECO:0008006" key="3">
    <source>
        <dbReference type="Google" id="ProtNLM"/>
    </source>
</evidence>
<accession>A0A919P6I1</accession>
<gene>
    <name evidence="1" type="ORF">Cch01nite_37660</name>
</gene>
<organism evidence="1 2">
    <name type="scientific">Cellulomonas chitinilytica</name>
    <dbReference type="NCBI Taxonomy" id="398759"/>
    <lineage>
        <taxon>Bacteria</taxon>
        <taxon>Bacillati</taxon>
        <taxon>Actinomycetota</taxon>
        <taxon>Actinomycetes</taxon>
        <taxon>Micrococcales</taxon>
        <taxon>Cellulomonadaceae</taxon>
        <taxon>Cellulomonas</taxon>
    </lineage>
</organism>
<dbReference type="AlphaFoldDB" id="A0A919P6I1"/>
<evidence type="ECO:0000313" key="1">
    <source>
        <dbReference type="EMBL" id="GIG23042.1"/>
    </source>
</evidence>
<comment type="caution">
    <text evidence="1">The sequence shown here is derived from an EMBL/GenBank/DDBJ whole genome shotgun (WGS) entry which is preliminary data.</text>
</comment>
<dbReference type="Proteomes" id="UP000632740">
    <property type="component" value="Unassembled WGS sequence"/>
</dbReference>
<name>A0A919P6I1_9CELL</name>
<evidence type="ECO:0000313" key="2">
    <source>
        <dbReference type="Proteomes" id="UP000632740"/>
    </source>
</evidence>